<keyword evidence="1" id="KW-0732">Signal</keyword>
<dbReference type="AlphaFoldDB" id="A0A5M8NXD3"/>
<protein>
    <recommendedName>
        <fullName evidence="5">Ricin B lectin domain-containing protein</fullName>
    </recommendedName>
</protein>
<comment type="caution">
    <text evidence="2">The sequence shown here is derived from an EMBL/GenBank/DDBJ whole genome shotgun (WGS) entry which is preliminary data.</text>
</comment>
<reference evidence="2 4" key="1">
    <citation type="submission" date="2019-03" db="EMBL/GenBank/DDBJ databases">
        <title>Single cell metagenomics reveals metabolic interactions within the superorganism composed of flagellate Streblomastix strix and complex community of Bacteroidetes bacteria on its surface.</title>
        <authorList>
            <person name="Treitli S.C."/>
            <person name="Kolisko M."/>
            <person name="Husnik F."/>
            <person name="Keeling P."/>
            <person name="Hampl V."/>
        </authorList>
    </citation>
    <scope>NUCLEOTIDE SEQUENCE [LARGE SCALE GENOMIC DNA]</scope>
    <source>
        <strain evidence="2">St1</strain>
    </source>
</reference>
<dbReference type="EMBL" id="SNRX01000026">
    <property type="protein sequence ID" value="KAA6301138.1"/>
    <property type="molecule type" value="Genomic_DNA"/>
</dbReference>
<sequence>MKKICFSLLALLILIICQSGLNLFAQSSVTQPAGDKEYNIIHSTGLLLTRSVNAESPKIQNPTGYYDQRFEFEPVSGEVDTYYIKNVYDDDYLVRTGAGTDGWSMSWVKDPTAIASLPNGKYQISILDATTDYVQIKNLGSGSMIGTDATIDGSTVYANKNGITEPKYQWKIIEYTNEVKKDALVLKRDEAKALYNATTQGTGPDQYPANTRTALKNALDDADDIIANNSADQAGVNDVLITLTSALQAYLDSVYPLQPDVAKTWYIIHTSGLFFGAGINISTGSYAPDQYFKFVAVAEKTAVYNIQLVSTGNYLTRDDNGYGLLWGENASTGLAQFQIKSTGTGYYRIWCTEVAGEKTPEYSYLGTDSNDAGSGVYVDKSGQDGKHHWKFQDIIDVPVNKTALQEAIDKVAEFFQYASKGAGSDQYPAAEYDALVDAKTTADAANANANATQTQVGDATLALNDALAACIAVVNPYLPDVTLTYSIIHFGGLFLGEIDQELKIFTQSRQDNQLFKFVTVAGKTGVYNIQLASVPGKYLTRSTEPHPTEEGKYDDYKLIWGDDATTDFAQFEIKKVGNKDYHTIQCITAGPQRSDSCIGTDDTTENSGASVDKDGKNTKHYWRVIDSTETGISKVVDRKINIFSGNKQLKITELEGNNQVSIYAITGQLISKSQVNGSVYTKELSSGNYIVVVNGVSSYRGIIAIR</sequence>
<organism evidence="2 4">
    <name type="scientific">Candidatus Ordinivivax streblomastigis</name>
    <dbReference type="NCBI Taxonomy" id="2540710"/>
    <lineage>
        <taxon>Bacteria</taxon>
        <taxon>Pseudomonadati</taxon>
        <taxon>Bacteroidota</taxon>
        <taxon>Bacteroidia</taxon>
        <taxon>Bacteroidales</taxon>
        <taxon>Candidatus Ordinivivax</taxon>
    </lineage>
</organism>
<dbReference type="Proteomes" id="UP000324575">
    <property type="component" value="Unassembled WGS sequence"/>
</dbReference>
<feature type="chain" id="PRO_5036147375" description="Ricin B lectin domain-containing protein" evidence="1">
    <location>
        <begin position="26"/>
        <end position="706"/>
    </location>
</feature>
<evidence type="ECO:0000256" key="1">
    <source>
        <dbReference type="SAM" id="SignalP"/>
    </source>
</evidence>
<evidence type="ECO:0000313" key="2">
    <source>
        <dbReference type="EMBL" id="KAA6301138.1"/>
    </source>
</evidence>
<evidence type="ECO:0000313" key="4">
    <source>
        <dbReference type="Proteomes" id="UP000324575"/>
    </source>
</evidence>
<evidence type="ECO:0008006" key="5">
    <source>
        <dbReference type="Google" id="ProtNLM"/>
    </source>
</evidence>
<gene>
    <name evidence="2" type="ORF">EZS26_002704</name>
    <name evidence="3" type="ORF">EZS26_002710</name>
</gene>
<dbReference type="Gene3D" id="2.80.10.50">
    <property type="match status" value="1"/>
</dbReference>
<proteinExistence type="predicted"/>
<name>A0A5M8NXD3_9BACT</name>
<accession>A0A5M8NXD3</accession>
<dbReference type="Gene3D" id="1.20.1270.90">
    <property type="entry name" value="AF1782-like"/>
    <property type="match status" value="2"/>
</dbReference>
<dbReference type="EMBL" id="SNRX01000026">
    <property type="protein sequence ID" value="KAA6301144.1"/>
    <property type="molecule type" value="Genomic_DNA"/>
</dbReference>
<evidence type="ECO:0000313" key="3">
    <source>
        <dbReference type="EMBL" id="KAA6301144.1"/>
    </source>
</evidence>
<feature type="signal peptide" evidence="1">
    <location>
        <begin position="1"/>
        <end position="25"/>
    </location>
</feature>